<dbReference type="InterPro" id="IPR017853">
    <property type="entry name" value="GH"/>
</dbReference>
<dbReference type="Pfam" id="PF26410">
    <property type="entry name" value="GH5_mannosidase"/>
    <property type="match status" value="1"/>
</dbReference>
<comment type="similarity">
    <text evidence="2">Belongs to the glycosyl hydrolase 5 (cellulase A) family.</text>
</comment>
<accession>A0AAV1HUD4</accession>
<evidence type="ECO:0000256" key="3">
    <source>
        <dbReference type="ARBA" id="ARBA00012706"/>
    </source>
</evidence>
<sequence length="278" mass="30131">MIAADIASAPSPVGPLQHHQSASHIAPAYHSPPLLPNATAASAEGRASTGSARPNITANGTHPSFNHWNVEVNSKYVLPLPSKGTAPPNTTARHGRSGNASPAPKPSLSVDGIQSTAAAKIESVPGFVSTQGQNFMLNGRAAYFAGTNAWYLPIRDMFTDDQIRTFFSVMSQNSVSLVRVFCFQDGYDLGNNPIQSSPGVWDEAGLRRIDLILSQAAQYGIYVIILPTNFEPVGGGIQWYVDEVSMRIYTHLHLDIVYEHFWSNGMRAAFWLHQAVLT</sequence>
<protein>
    <recommendedName>
        <fullName evidence="3">mannan endo-1,4-beta-mannosidase</fullName>
        <ecNumber evidence="3">3.2.1.78</ecNumber>
    </recommendedName>
</protein>
<keyword evidence="4" id="KW-0378">Hydrolase</keyword>
<dbReference type="Gene3D" id="3.20.20.80">
    <property type="entry name" value="Glycosidases"/>
    <property type="match status" value="1"/>
</dbReference>
<organism evidence="8 9">
    <name type="scientific">Coccomyxa viridis</name>
    <dbReference type="NCBI Taxonomy" id="1274662"/>
    <lineage>
        <taxon>Eukaryota</taxon>
        <taxon>Viridiplantae</taxon>
        <taxon>Chlorophyta</taxon>
        <taxon>core chlorophytes</taxon>
        <taxon>Trebouxiophyceae</taxon>
        <taxon>Trebouxiophyceae incertae sedis</taxon>
        <taxon>Coccomyxaceae</taxon>
        <taxon>Coccomyxa</taxon>
    </lineage>
</organism>
<evidence type="ECO:0000259" key="7">
    <source>
        <dbReference type="Pfam" id="PF26410"/>
    </source>
</evidence>
<evidence type="ECO:0000256" key="5">
    <source>
        <dbReference type="ARBA" id="ARBA00023295"/>
    </source>
</evidence>
<keyword evidence="9" id="KW-1185">Reference proteome</keyword>
<dbReference type="EMBL" id="CAUYUE010000002">
    <property type="protein sequence ID" value="CAK0742564.1"/>
    <property type="molecule type" value="Genomic_DNA"/>
</dbReference>
<evidence type="ECO:0000256" key="2">
    <source>
        <dbReference type="ARBA" id="ARBA00005641"/>
    </source>
</evidence>
<comment type="catalytic activity">
    <reaction evidence="1">
        <text>Random hydrolysis of (1-&gt;4)-beta-D-mannosidic linkages in mannans, galactomannans and glucomannans.</text>
        <dbReference type="EC" id="3.2.1.78"/>
    </reaction>
</comment>
<dbReference type="AlphaFoldDB" id="A0AAV1HUD4"/>
<evidence type="ECO:0000256" key="6">
    <source>
        <dbReference type="SAM" id="MobiDB-lite"/>
    </source>
</evidence>
<dbReference type="GO" id="GO:0016985">
    <property type="term" value="F:mannan endo-1,4-beta-mannosidase activity"/>
    <property type="evidence" value="ECO:0007669"/>
    <property type="project" value="UniProtKB-EC"/>
</dbReference>
<dbReference type="InterPro" id="IPR045053">
    <property type="entry name" value="MAN-like"/>
</dbReference>
<dbReference type="SUPFAM" id="SSF51445">
    <property type="entry name" value="(Trans)glycosidases"/>
    <property type="match status" value="1"/>
</dbReference>
<gene>
    <name evidence="8" type="ORF">CVIRNUC_001405</name>
</gene>
<feature type="region of interest" description="Disordered" evidence="6">
    <location>
        <begin position="79"/>
        <end position="110"/>
    </location>
</feature>
<proteinExistence type="inferred from homology"/>
<keyword evidence="5" id="KW-0326">Glycosidase</keyword>
<dbReference type="PANTHER" id="PTHR31451">
    <property type="match status" value="1"/>
</dbReference>
<feature type="compositionally biased region" description="Polar residues" evidence="6">
    <location>
        <begin position="48"/>
        <end position="64"/>
    </location>
</feature>
<evidence type="ECO:0000313" key="9">
    <source>
        <dbReference type="Proteomes" id="UP001314263"/>
    </source>
</evidence>
<comment type="caution">
    <text evidence="8">The sequence shown here is derived from an EMBL/GenBank/DDBJ whole genome shotgun (WGS) entry which is preliminary data.</text>
</comment>
<dbReference type="EC" id="3.2.1.78" evidence="3"/>
<feature type="region of interest" description="Disordered" evidence="6">
    <location>
        <begin position="1"/>
        <end position="64"/>
    </location>
</feature>
<reference evidence="8 9" key="1">
    <citation type="submission" date="2023-10" db="EMBL/GenBank/DDBJ databases">
        <authorList>
            <person name="Maclean D."/>
            <person name="Macfadyen A."/>
        </authorList>
    </citation>
    <scope>NUCLEOTIDE SEQUENCE [LARGE SCALE GENOMIC DNA]</scope>
</reference>
<evidence type="ECO:0000256" key="1">
    <source>
        <dbReference type="ARBA" id="ARBA00001678"/>
    </source>
</evidence>
<name>A0AAV1HUD4_9CHLO</name>
<dbReference type="InterPro" id="IPR001547">
    <property type="entry name" value="Glyco_hydro_5"/>
</dbReference>
<dbReference type="Proteomes" id="UP001314263">
    <property type="component" value="Unassembled WGS sequence"/>
</dbReference>
<feature type="domain" description="Glycoside hydrolase family 5" evidence="7">
    <location>
        <begin position="127"/>
        <end position="260"/>
    </location>
</feature>
<evidence type="ECO:0000313" key="8">
    <source>
        <dbReference type="EMBL" id="CAK0742564.1"/>
    </source>
</evidence>
<evidence type="ECO:0000256" key="4">
    <source>
        <dbReference type="ARBA" id="ARBA00022801"/>
    </source>
</evidence>